<evidence type="ECO:0000256" key="1">
    <source>
        <dbReference type="ARBA" id="ARBA00004606"/>
    </source>
</evidence>
<dbReference type="SUPFAM" id="SSF53448">
    <property type="entry name" value="Nucleotide-diphospho-sugar transferases"/>
    <property type="match status" value="1"/>
</dbReference>
<evidence type="ECO:0000256" key="8">
    <source>
        <dbReference type="ARBA" id="ARBA00023136"/>
    </source>
</evidence>
<accession>A0ABR4NFN4</accession>
<keyword evidence="8" id="KW-0472">Membrane</keyword>
<evidence type="ECO:0000256" key="4">
    <source>
        <dbReference type="ARBA" id="ARBA00022679"/>
    </source>
</evidence>
<comment type="subcellular location">
    <subcellularLocation>
        <location evidence="1">Membrane</location>
        <topology evidence="1">Single-pass type II membrane protein</topology>
    </subcellularLocation>
</comment>
<evidence type="ECO:0000256" key="2">
    <source>
        <dbReference type="ARBA" id="ARBA00009105"/>
    </source>
</evidence>
<comment type="similarity">
    <text evidence="2">Belongs to the MNN1/MNT family.</text>
</comment>
<keyword evidence="9" id="KW-0325">Glycoprotein</keyword>
<gene>
    <name evidence="11" type="ORF">HK105_202263</name>
</gene>
<evidence type="ECO:0000256" key="9">
    <source>
        <dbReference type="ARBA" id="ARBA00023180"/>
    </source>
</evidence>
<protein>
    <submittedName>
        <fullName evidence="11">Uncharacterized protein</fullName>
    </submittedName>
</protein>
<dbReference type="Proteomes" id="UP001527925">
    <property type="component" value="Unassembled WGS sequence"/>
</dbReference>
<evidence type="ECO:0000313" key="11">
    <source>
        <dbReference type="EMBL" id="KAL2918336.1"/>
    </source>
</evidence>
<dbReference type="InterPro" id="IPR029044">
    <property type="entry name" value="Nucleotide-diphossugar_trans"/>
</dbReference>
<sequence>MAVGGDDPQTVAGNVGWSSAAHPAGSVPGDIGVDSTIQPPANEQAAPSAQMPSADDAVDAAKDIERLLSGGLPASRDHAGVAMRARAARHAYDLIRRLPSRVRQGLASQPNSAADIDPWHRLANASAAFERKLYPFAQQPSWAAVDMLAGRGIVMSAGNKDAAYAIIALQTIRRLGSKTPVELFYCGTQDLSEHNQKLVAAIPGVRVRNLADVFNLNTLGAHSYAIKLFAIAASSFEHVMFLDADAFFFKNPDPLFASPLFTGSGALFFLDRTLPEFFHLGPGMRSMLVDLSPPPGVSKKAAAGRVARQISVHEQEAGVLLWDKRRTMHAMLLATLFNSAPYRVHVWDKMHGEKETFWLAHEALALPYTWFPHAGTAVGYEDKERGVCGSLLHVDVDGTPLWFNGGLQHNKGEDEGSRQMLEFTHYVTDSLSGTPALSVADAGTLGREAAELPSLGPLLINATRPGLHAPGAVPPGEMLGTWVFGYHEQPWCLKPRSADWGEIRPLRAADKALATWMKWLWASTLPSMSPRPQR</sequence>
<evidence type="ECO:0000256" key="7">
    <source>
        <dbReference type="ARBA" id="ARBA00022989"/>
    </source>
</evidence>
<reference evidence="11 12" key="1">
    <citation type="submission" date="2023-09" db="EMBL/GenBank/DDBJ databases">
        <title>Pangenome analysis of Batrachochytrium dendrobatidis and related Chytrids.</title>
        <authorList>
            <person name="Yacoub M.N."/>
            <person name="Stajich J.E."/>
            <person name="James T.Y."/>
        </authorList>
    </citation>
    <scope>NUCLEOTIDE SEQUENCE [LARGE SCALE GENOMIC DNA]</scope>
    <source>
        <strain evidence="11 12">JEL0888</strain>
    </source>
</reference>
<name>A0ABR4NFN4_9FUNG</name>
<keyword evidence="4" id="KW-0808">Transferase</keyword>
<keyword evidence="6" id="KW-0735">Signal-anchor</keyword>
<keyword evidence="3" id="KW-0328">Glycosyltransferase</keyword>
<keyword evidence="5" id="KW-0812">Transmembrane</keyword>
<dbReference type="InterPro" id="IPR022751">
    <property type="entry name" value="Alpha_mannosyltransferase"/>
</dbReference>
<evidence type="ECO:0000256" key="3">
    <source>
        <dbReference type="ARBA" id="ARBA00022676"/>
    </source>
</evidence>
<feature type="compositionally biased region" description="Polar residues" evidence="10">
    <location>
        <begin position="35"/>
        <end position="51"/>
    </location>
</feature>
<comment type="caution">
    <text evidence="11">The sequence shown here is derived from an EMBL/GenBank/DDBJ whole genome shotgun (WGS) entry which is preliminary data.</text>
</comment>
<dbReference type="PANTHER" id="PTHR31392">
    <property type="entry name" value="ALPHA-1,3-MANNOSYLTRANSFERASE MNN1-RELATED"/>
    <property type="match status" value="1"/>
</dbReference>
<evidence type="ECO:0000313" key="12">
    <source>
        <dbReference type="Proteomes" id="UP001527925"/>
    </source>
</evidence>
<keyword evidence="7" id="KW-1133">Transmembrane helix</keyword>
<feature type="region of interest" description="Disordered" evidence="10">
    <location>
        <begin position="1"/>
        <end position="56"/>
    </location>
</feature>
<evidence type="ECO:0000256" key="10">
    <source>
        <dbReference type="SAM" id="MobiDB-lite"/>
    </source>
</evidence>
<dbReference type="PANTHER" id="PTHR31392:SF1">
    <property type="entry name" value="ALPHA-1,3-MANNOSYLTRANSFERASE MNN1-RELATED"/>
    <property type="match status" value="1"/>
</dbReference>
<keyword evidence="12" id="KW-1185">Reference proteome</keyword>
<dbReference type="Gene3D" id="3.90.550.10">
    <property type="entry name" value="Spore Coat Polysaccharide Biosynthesis Protein SpsA, Chain A"/>
    <property type="match status" value="1"/>
</dbReference>
<evidence type="ECO:0000256" key="6">
    <source>
        <dbReference type="ARBA" id="ARBA00022968"/>
    </source>
</evidence>
<dbReference type="Pfam" id="PF11051">
    <property type="entry name" value="Mannosyl_trans3"/>
    <property type="match status" value="1"/>
</dbReference>
<dbReference type="EMBL" id="JADGIZ020000007">
    <property type="protein sequence ID" value="KAL2918336.1"/>
    <property type="molecule type" value="Genomic_DNA"/>
</dbReference>
<organism evidence="11 12">
    <name type="scientific">Polyrhizophydium stewartii</name>
    <dbReference type="NCBI Taxonomy" id="2732419"/>
    <lineage>
        <taxon>Eukaryota</taxon>
        <taxon>Fungi</taxon>
        <taxon>Fungi incertae sedis</taxon>
        <taxon>Chytridiomycota</taxon>
        <taxon>Chytridiomycota incertae sedis</taxon>
        <taxon>Chytridiomycetes</taxon>
        <taxon>Rhizophydiales</taxon>
        <taxon>Rhizophydiales incertae sedis</taxon>
        <taxon>Polyrhizophydium</taxon>
    </lineage>
</organism>
<evidence type="ECO:0000256" key="5">
    <source>
        <dbReference type="ARBA" id="ARBA00022692"/>
    </source>
</evidence>
<proteinExistence type="inferred from homology"/>